<keyword evidence="3" id="KW-0067">ATP-binding</keyword>
<evidence type="ECO:0000313" key="5">
    <source>
        <dbReference type="EMBL" id="KJL30631.1"/>
    </source>
</evidence>
<dbReference type="PATRIC" id="fig|82380.11.peg.723"/>
<dbReference type="GO" id="GO:0005524">
    <property type="term" value="F:ATP binding"/>
    <property type="evidence" value="ECO:0007669"/>
    <property type="project" value="UniProtKB-KW"/>
</dbReference>
<evidence type="ECO:0000256" key="1">
    <source>
        <dbReference type="ARBA" id="ARBA00022741"/>
    </source>
</evidence>
<keyword evidence="5" id="KW-0808">Transferase</keyword>
<dbReference type="GO" id="GO:0016301">
    <property type="term" value="F:kinase activity"/>
    <property type="evidence" value="ECO:0007669"/>
    <property type="project" value="UniProtKB-KW"/>
</dbReference>
<proteinExistence type="predicted"/>
<dbReference type="Proteomes" id="UP000033640">
    <property type="component" value="Unassembled WGS sequence"/>
</dbReference>
<organism evidence="5 6">
    <name type="scientific">Microbacterium oxydans</name>
    <dbReference type="NCBI Taxonomy" id="82380"/>
    <lineage>
        <taxon>Bacteria</taxon>
        <taxon>Bacillati</taxon>
        <taxon>Actinomycetota</taxon>
        <taxon>Actinomycetes</taxon>
        <taxon>Micrococcales</taxon>
        <taxon>Microbacteriaceae</taxon>
        <taxon>Microbacterium</taxon>
    </lineage>
</organism>
<keyword evidence="1" id="KW-0547">Nucleotide-binding</keyword>
<protein>
    <submittedName>
        <fullName evidence="5">Kinase A inhibitor</fullName>
    </submittedName>
</protein>
<name>A0A0F0LGE4_9MICO</name>
<evidence type="ECO:0000259" key="4">
    <source>
        <dbReference type="SMART" id="SM00796"/>
    </source>
</evidence>
<dbReference type="EMBL" id="JYIW01000018">
    <property type="protein sequence ID" value="KJL30631.1"/>
    <property type="molecule type" value="Genomic_DNA"/>
</dbReference>
<gene>
    <name evidence="5" type="primary">kipI</name>
    <name evidence="5" type="ORF">RS83_00700</name>
</gene>
<dbReference type="PANTHER" id="PTHR34698">
    <property type="entry name" value="5-OXOPROLINASE SUBUNIT B"/>
    <property type="match status" value="1"/>
</dbReference>
<keyword evidence="5" id="KW-0418">Kinase</keyword>
<dbReference type="InterPro" id="IPR003833">
    <property type="entry name" value="CT_C_D"/>
</dbReference>
<evidence type="ECO:0000256" key="3">
    <source>
        <dbReference type="ARBA" id="ARBA00022840"/>
    </source>
</evidence>
<dbReference type="AlphaFoldDB" id="A0A0F0LGE4"/>
<dbReference type="Pfam" id="PF02682">
    <property type="entry name" value="CT_C_D"/>
    <property type="match status" value="1"/>
</dbReference>
<accession>A0A0F0LGE4</accession>
<dbReference type="Gene3D" id="3.30.1360.40">
    <property type="match status" value="1"/>
</dbReference>
<dbReference type="InterPro" id="IPR010016">
    <property type="entry name" value="PxpB"/>
</dbReference>
<dbReference type="GO" id="GO:0016787">
    <property type="term" value="F:hydrolase activity"/>
    <property type="evidence" value="ECO:0007669"/>
    <property type="project" value="UniProtKB-KW"/>
</dbReference>
<dbReference type="InterPro" id="IPR029000">
    <property type="entry name" value="Cyclophilin-like_dom_sf"/>
</dbReference>
<evidence type="ECO:0000256" key="2">
    <source>
        <dbReference type="ARBA" id="ARBA00022801"/>
    </source>
</evidence>
<dbReference type="SMART" id="SM00796">
    <property type="entry name" value="AHS1"/>
    <property type="match status" value="1"/>
</dbReference>
<keyword evidence="2" id="KW-0378">Hydrolase</keyword>
<reference evidence="5 6" key="1">
    <citation type="submission" date="2015-02" db="EMBL/GenBank/DDBJ databases">
        <title>Draft genome sequences of ten Microbacterium spp. with emphasis on heavy metal contaminated environments.</title>
        <authorList>
            <person name="Corretto E."/>
        </authorList>
    </citation>
    <scope>NUCLEOTIDE SEQUENCE [LARGE SCALE GENOMIC DNA]</scope>
    <source>
        <strain evidence="5 6">BEL4b</strain>
    </source>
</reference>
<sequence length="240" mass="25661">MTGDMAAASVVISPSGTSALRVVSALPDREAGWRLVHHLARFIDAAHVPGVECVIPTYDAALIELDPAEVSLDRLGVYLAHVVDGLDVERPLTETPRTFDVPVRYDVDGELDLRMVADAQGLTIDDVIRLHSEPTYVVRCLGAPGGSPMLDGPPFPLPVPRLASPRAHVPQGVVSVAGRQATITPAAAPGGWPLIGRTPLTVLDLAAEPFVPYEPGDLIRFRAIDDDEYESLLGTRMVAR</sequence>
<comment type="caution">
    <text evidence="5">The sequence shown here is derived from an EMBL/GenBank/DDBJ whole genome shotgun (WGS) entry which is preliminary data.</text>
</comment>
<evidence type="ECO:0000313" key="6">
    <source>
        <dbReference type="Proteomes" id="UP000033640"/>
    </source>
</evidence>
<dbReference type="SUPFAM" id="SSF160467">
    <property type="entry name" value="PH0987 N-terminal domain-like"/>
    <property type="match status" value="1"/>
</dbReference>
<dbReference type="Gene3D" id="2.40.100.10">
    <property type="entry name" value="Cyclophilin-like"/>
    <property type="match status" value="1"/>
</dbReference>
<dbReference type="SUPFAM" id="SSF50891">
    <property type="entry name" value="Cyclophilin-like"/>
    <property type="match status" value="1"/>
</dbReference>
<dbReference type="PANTHER" id="PTHR34698:SF2">
    <property type="entry name" value="5-OXOPROLINASE SUBUNIT B"/>
    <property type="match status" value="1"/>
</dbReference>
<feature type="domain" description="Carboxyltransferase" evidence="4">
    <location>
        <begin position="10"/>
        <end position="213"/>
    </location>
</feature>